<dbReference type="Gene3D" id="3.90.1440.10">
    <property type="entry name" value="SecA, preprotein cross-linking domain"/>
    <property type="match status" value="1"/>
</dbReference>
<evidence type="ECO:0000256" key="7">
    <source>
        <dbReference type="ARBA" id="ARBA00023010"/>
    </source>
</evidence>
<dbReference type="GO" id="GO:0005886">
    <property type="term" value="C:plasma membrane"/>
    <property type="evidence" value="ECO:0007669"/>
    <property type="project" value="TreeGrafter"/>
</dbReference>
<dbReference type="GO" id="GO:0031522">
    <property type="term" value="C:cell envelope Sec protein transport complex"/>
    <property type="evidence" value="ECO:0007669"/>
    <property type="project" value="TreeGrafter"/>
</dbReference>
<reference evidence="11 12" key="1">
    <citation type="submission" date="2016-06" db="EMBL/GenBank/DDBJ databases">
        <title>Draft genome of Moraxella atlantae CCUG 59586.</title>
        <authorList>
            <person name="Salva-Serra F."/>
            <person name="Engstrom-Jakobsson H."/>
            <person name="Thorell K."/>
            <person name="Gonzales-Siles L."/>
            <person name="Karlsson R."/>
            <person name="Boulund F."/>
            <person name="Engstrand L."/>
            <person name="Kristiansson E."/>
            <person name="Moore E."/>
        </authorList>
    </citation>
    <scope>NUCLEOTIDE SEQUENCE [LARGE SCALE GENOMIC DNA]</scope>
    <source>
        <strain evidence="11 12">CCUG 59586</strain>
    </source>
</reference>
<keyword evidence="5" id="KW-0653">Protein transport</keyword>
<keyword evidence="12" id="KW-1185">Reference proteome</keyword>
<evidence type="ECO:0000256" key="4">
    <source>
        <dbReference type="ARBA" id="ARBA00022840"/>
    </source>
</evidence>
<keyword evidence="8" id="KW-0472">Membrane</keyword>
<dbReference type="Proteomes" id="UP000092616">
    <property type="component" value="Unassembled WGS sequence"/>
</dbReference>
<dbReference type="SMART" id="SM00958">
    <property type="entry name" value="SecA_PP_bind"/>
    <property type="match status" value="1"/>
</dbReference>
<dbReference type="PROSITE" id="PS01312">
    <property type="entry name" value="SECA"/>
    <property type="match status" value="1"/>
</dbReference>
<dbReference type="CDD" id="cd17928">
    <property type="entry name" value="DEXDc_SecA"/>
    <property type="match status" value="1"/>
</dbReference>
<dbReference type="InterPro" id="IPR036670">
    <property type="entry name" value="SecA_X-link_sf"/>
</dbReference>
<evidence type="ECO:0000256" key="6">
    <source>
        <dbReference type="ARBA" id="ARBA00022967"/>
    </source>
</evidence>
<evidence type="ECO:0000256" key="3">
    <source>
        <dbReference type="ARBA" id="ARBA00022741"/>
    </source>
</evidence>
<dbReference type="PANTHER" id="PTHR30612:SF0">
    <property type="entry name" value="CHLOROPLAST PROTEIN-TRANSPORTING ATPASE"/>
    <property type="match status" value="1"/>
</dbReference>
<dbReference type="InterPro" id="IPR020937">
    <property type="entry name" value="SecA_CS"/>
</dbReference>
<evidence type="ECO:0000256" key="1">
    <source>
        <dbReference type="ARBA" id="ARBA00022448"/>
    </source>
</evidence>
<dbReference type="GO" id="GO:0043952">
    <property type="term" value="P:protein transport by the Sec complex"/>
    <property type="evidence" value="ECO:0007669"/>
    <property type="project" value="TreeGrafter"/>
</dbReference>
<keyword evidence="3" id="KW-0547">Nucleotide-binding</keyword>
<dbReference type="GO" id="GO:0005524">
    <property type="term" value="F:ATP binding"/>
    <property type="evidence" value="ECO:0007669"/>
    <property type="project" value="UniProtKB-KW"/>
</dbReference>
<dbReference type="SUPFAM" id="SSF52540">
    <property type="entry name" value="P-loop containing nucleoside triphosphate hydrolases"/>
    <property type="match status" value="2"/>
</dbReference>
<gene>
    <name evidence="11" type="ORF">A9306_03610</name>
</gene>
<feature type="domain" description="SecA family profile" evidence="10">
    <location>
        <begin position="36"/>
        <end position="629"/>
    </location>
</feature>
<keyword evidence="4" id="KW-0067">ATP-binding</keyword>
<dbReference type="CDD" id="cd18803">
    <property type="entry name" value="SF2_C_secA"/>
    <property type="match status" value="1"/>
</dbReference>
<dbReference type="PROSITE" id="PS51196">
    <property type="entry name" value="SECA_MOTOR_DEAD"/>
    <property type="match status" value="1"/>
</dbReference>
<dbReference type="PROSITE" id="PS51192">
    <property type="entry name" value="HELICASE_ATP_BIND_1"/>
    <property type="match status" value="1"/>
</dbReference>
<evidence type="ECO:0000256" key="8">
    <source>
        <dbReference type="ARBA" id="ARBA00023136"/>
    </source>
</evidence>
<sequence length="671" mass="76465">MFNPTFIKYLRKQPLLLADSLREEGSHPEQNKLSRFATNLESYYVTKRYNRLQVKQHGRHIAKHYKALRKLDDNALNQQFYRAINALNQQKRVTHHLAKAFACIGEAIHRRFGFYPHAVQYLGAYVLLQGKMAEMQTGEGKTIVAGMAATLAAATGAVVHVLSTNDYLATRDQQEMQPLFDFYGLTSGAIDGEMEIPERQIQYQQAICYVSASELVFDVLKDELNADNRLTRKKSALQRFISAKPNQANLLVPALHFCIVDEADSVLIDEASTPLIISQEAESLMDEDLLRWALAQANDLRLGHDFTLDHTNQDVNLAADVVLNDSLPLPSGLKPMWSTRTWQNVVIKKALTALHLFNKDEHYIVLEDKVVIVDESTGRPMPDRSWEQGLHQLIEIKENVEVSKTRQTIAQITFQRFFRRYILLSGLTGTVTEVSREMWKVYGLKVCVIPPNRRNKRKTLPRDCHRVLDNKWQAVANEAIKRATLGQPVLIGTRSVEASERVYELITQQVTPDQFTLYLLNARQNAEEAEIVSKAGISGTITIATNMAGRGTDIKLDDKAKQSGGLHVILTEHHDSTRIDRQLIGRSARQGNAGSFREIVCFNDAILLSHRSVWQMIGRWMPTAGLRRWFYNQAILVAQRRAQQRQYEIRMNTLKQDNQRQKQIGFIGKLR</sequence>
<dbReference type="InterPro" id="IPR014001">
    <property type="entry name" value="Helicase_ATP-bd"/>
</dbReference>
<evidence type="ECO:0000313" key="11">
    <source>
        <dbReference type="EMBL" id="OBX84235.1"/>
    </source>
</evidence>
<evidence type="ECO:0000256" key="2">
    <source>
        <dbReference type="ARBA" id="ARBA00022475"/>
    </source>
</evidence>
<dbReference type="RefSeq" id="WP_067334428.1">
    <property type="nucleotide sequence ID" value="NZ_LZNA01000007.1"/>
</dbReference>
<organism evidence="11 12">
    <name type="scientific">Faucicola atlantae</name>
    <dbReference type="NCBI Taxonomy" id="34059"/>
    <lineage>
        <taxon>Bacteria</taxon>
        <taxon>Pseudomonadati</taxon>
        <taxon>Pseudomonadota</taxon>
        <taxon>Gammaproteobacteria</taxon>
        <taxon>Moraxellales</taxon>
        <taxon>Moraxellaceae</taxon>
        <taxon>Faucicola</taxon>
    </lineage>
</organism>
<evidence type="ECO:0000256" key="5">
    <source>
        <dbReference type="ARBA" id="ARBA00022927"/>
    </source>
</evidence>
<feature type="domain" description="Helicase ATP-binding" evidence="9">
    <location>
        <begin position="122"/>
        <end position="292"/>
    </location>
</feature>
<evidence type="ECO:0008006" key="13">
    <source>
        <dbReference type="Google" id="ProtNLM"/>
    </source>
</evidence>
<keyword evidence="6" id="KW-1278">Translocase</keyword>
<keyword evidence="2" id="KW-1003">Cell membrane</keyword>
<dbReference type="GO" id="GO:0006886">
    <property type="term" value="P:intracellular protein transport"/>
    <property type="evidence" value="ECO:0007669"/>
    <property type="project" value="InterPro"/>
</dbReference>
<name>A0A1B8QKX3_9GAMM</name>
<dbReference type="InterPro" id="IPR011115">
    <property type="entry name" value="SecA_DEAD"/>
</dbReference>
<dbReference type="GO" id="GO:0006605">
    <property type="term" value="P:protein targeting"/>
    <property type="evidence" value="ECO:0007669"/>
    <property type="project" value="InterPro"/>
</dbReference>
<evidence type="ECO:0000313" key="12">
    <source>
        <dbReference type="Proteomes" id="UP000092616"/>
    </source>
</evidence>
<dbReference type="InterPro" id="IPR000185">
    <property type="entry name" value="SecA"/>
</dbReference>
<dbReference type="SMART" id="SM00957">
    <property type="entry name" value="SecA_DEAD"/>
    <property type="match status" value="1"/>
</dbReference>
<dbReference type="Gene3D" id="3.40.50.300">
    <property type="entry name" value="P-loop containing nucleotide triphosphate hydrolases"/>
    <property type="match status" value="2"/>
</dbReference>
<dbReference type="Pfam" id="PF07517">
    <property type="entry name" value="SecA_DEAD"/>
    <property type="match status" value="1"/>
</dbReference>
<dbReference type="InterPro" id="IPR027417">
    <property type="entry name" value="P-loop_NTPase"/>
</dbReference>
<dbReference type="GO" id="GO:0005829">
    <property type="term" value="C:cytosol"/>
    <property type="evidence" value="ECO:0007669"/>
    <property type="project" value="TreeGrafter"/>
</dbReference>
<keyword evidence="1" id="KW-0813">Transport</keyword>
<protein>
    <recommendedName>
        <fullName evidence="13">Protein translocase subunit SecA</fullName>
    </recommendedName>
</protein>
<dbReference type="InterPro" id="IPR011130">
    <property type="entry name" value="SecA_preprotein_X-link_dom"/>
</dbReference>
<dbReference type="FunFam" id="3.40.50.300:FF:000429">
    <property type="entry name" value="Preprotein translocase subunit SecA"/>
    <property type="match status" value="1"/>
</dbReference>
<dbReference type="InterPro" id="IPR014018">
    <property type="entry name" value="SecA_motor_DEAD"/>
</dbReference>
<dbReference type="Pfam" id="PF01043">
    <property type="entry name" value="SecA_PP_bind"/>
    <property type="match status" value="1"/>
</dbReference>
<evidence type="ECO:0000259" key="10">
    <source>
        <dbReference type="PROSITE" id="PS51196"/>
    </source>
</evidence>
<dbReference type="EMBL" id="LZNA01000007">
    <property type="protein sequence ID" value="OBX84235.1"/>
    <property type="molecule type" value="Genomic_DNA"/>
</dbReference>
<dbReference type="SUPFAM" id="SSF81767">
    <property type="entry name" value="Pre-protein crosslinking domain of SecA"/>
    <property type="match status" value="1"/>
</dbReference>
<dbReference type="PANTHER" id="PTHR30612">
    <property type="entry name" value="SECA INNER MEMBRANE COMPONENT OF SEC PROTEIN SECRETION SYSTEM"/>
    <property type="match status" value="1"/>
</dbReference>
<keyword evidence="7" id="KW-0811">Translocation</keyword>
<dbReference type="PRINTS" id="PR00906">
    <property type="entry name" value="SECA"/>
</dbReference>
<dbReference type="Pfam" id="PF21090">
    <property type="entry name" value="P-loop_SecA"/>
    <property type="match status" value="1"/>
</dbReference>
<dbReference type="GO" id="GO:0017038">
    <property type="term" value="P:protein import"/>
    <property type="evidence" value="ECO:0007669"/>
    <property type="project" value="InterPro"/>
</dbReference>
<proteinExistence type="predicted"/>
<dbReference type="AlphaFoldDB" id="A0A1B8QKX3"/>
<dbReference type="InterPro" id="IPR044722">
    <property type="entry name" value="SecA_SF2_C"/>
</dbReference>
<accession>A0A1B8QKX3</accession>
<comment type="caution">
    <text evidence="11">The sequence shown here is derived from an EMBL/GenBank/DDBJ whole genome shotgun (WGS) entry which is preliminary data.</text>
</comment>
<evidence type="ECO:0000259" key="9">
    <source>
        <dbReference type="PROSITE" id="PS51192"/>
    </source>
</evidence>